<feature type="transmembrane region" description="Helical" evidence="1">
    <location>
        <begin position="16"/>
        <end position="35"/>
    </location>
</feature>
<dbReference type="InterPro" id="IPR000620">
    <property type="entry name" value="EamA_dom"/>
</dbReference>
<name>A0A2T5V7G5_9HYPH</name>
<comment type="caution">
    <text evidence="3">The sequence shown here is derived from an EMBL/GenBank/DDBJ whole genome shotgun (WGS) entry which is preliminary data.</text>
</comment>
<dbReference type="InterPro" id="IPR037185">
    <property type="entry name" value="EmrE-like"/>
</dbReference>
<keyword evidence="4" id="KW-1185">Reference proteome</keyword>
<dbReference type="EMBL" id="QAYG01000006">
    <property type="protein sequence ID" value="PTW59671.1"/>
    <property type="molecule type" value="Genomic_DNA"/>
</dbReference>
<feature type="transmembrane region" description="Helical" evidence="1">
    <location>
        <begin position="222"/>
        <end position="241"/>
    </location>
</feature>
<evidence type="ECO:0000313" key="4">
    <source>
        <dbReference type="Proteomes" id="UP000244081"/>
    </source>
</evidence>
<dbReference type="GO" id="GO:0016020">
    <property type="term" value="C:membrane"/>
    <property type="evidence" value="ECO:0007669"/>
    <property type="project" value="InterPro"/>
</dbReference>
<dbReference type="AlphaFoldDB" id="A0A2T5V7G5"/>
<dbReference type="Proteomes" id="UP000244081">
    <property type="component" value="Unassembled WGS sequence"/>
</dbReference>
<dbReference type="SUPFAM" id="SSF103481">
    <property type="entry name" value="Multidrug resistance efflux transporter EmrE"/>
    <property type="match status" value="2"/>
</dbReference>
<accession>A0A2T5V7G5</accession>
<evidence type="ECO:0000313" key="3">
    <source>
        <dbReference type="EMBL" id="PTW59671.1"/>
    </source>
</evidence>
<feature type="transmembrane region" description="Helical" evidence="1">
    <location>
        <begin position="47"/>
        <end position="67"/>
    </location>
</feature>
<dbReference type="Gene3D" id="1.10.3730.20">
    <property type="match status" value="1"/>
</dbReference>
<sequence>MFIPASQHAPDRNMTIAKGVACALVTVTIWAQWIVSTRYAAAVHLPLGWLGLIRYGVPALVLAPFWLRGGLLPKGVDRRLLIVMVAGCGAPFFAVVSNALQKAPAASAGVLLMGVLPLATAILSRLILKETFGAVRLAGFGLSLVAVALIGLAIDLSVAGGALLLLPLGAMLWAGYTLAFRRSGLTPVHATGLISVWSALLFVPLVVFDGFAPLTAIDPGALGWQMVAQGVLSGLVALVTYGIAVRRLGSSNTAAFGALAPALAALMAIPALGEMPDLATSVGVALAVMGVLLASGVVGFGWIGRKVAWAIGGRAT</sequence>
<feature type="transmembrane region" description="Helical" evidence="1">
    <location>
        <begin position="79"/>
        <end position="100"/>
    </location>
</feature>
<feature type="domain" description="EamA" evidence="2">
    <location>
        <begin position="163"/>
        <end position="295"/>
    </location>
</feature>
<feature type="transmembrane region" description="Helical" evidence="1">
    <location>
        <begin position="278"/>
        <end position="304"/>
    </location>
</feature>
<organism evidence="3 4">
    <name type="scientific">Breoghania corrubedonensis</name>
    <dbReference type="NCBI Taxonomy" id="665038"/>
    <lineage>
        <taxon>Bacteria</taxon>
        <taxon>Pseudomonadati</taxon>
        <taxon>Pseudomonadota</taxon>
        <taxon>Alphaproteobacteria</taxon>
        <taxon>Hyphomicrobiales</taxon>
        <taxon>Stappiaceae</taxon>
        <taxon>Breoghania</taxon>
    </lineage>
</organism>
<keyword evidence="1" id="KW-0472">Membrane</keyword>
<reference evidence="3 4" key="1">
    <citation type="submission" date="2018-04" db="EMBL/GenBank/DDBJ databases">
        <title>Genomic Encyclopedia of Archaeal and Bacterial Type Strains, Phase II (KMG-II): from individual species to whole genera.</title>
        <authorList>
            <person name="Goeker M."/>
        </authorList>
    </citation>
    <scope>NUCLEOTIDE SEQUENCE [LARGE SCALE GENOMIC DNA]</scope>
    <source>
        <strain evidence="3 4">DSM 23382</strain>
    </source>
</reference>
<feature type="transmembrane region" description="Helical" evidence="1">
    <location>
        <begin position="135"/>
        <end position="154"/>
    </location>
</feature>
<keyword evidence="1" id="KW-0812">Transmembrane</keyword>
<feature type="transmembrane region" description="Helical" evidence="1">
    <location>
        <begin position="160"/>
        <end position="180"/>
    </location>
</feature>
<keyword evidence="1" id="KW-1133">Transmembrane helix</keyword>
<proteinExistence type="predicted"/>
<evidence type="ECO:0000256" key="1">
    <source>
        <dbReference type="SAM" id="Phobius"/>
    </source>
</evidence>
<feature type="transmembrane region" description="Helical" evidence="1">
    <location>
        <begin position="253"/>
        <end position="272"/>
    </location>
</feature>
<feature type="transmembrane region" description="Helical" evidence="1">
    <location>
        <begin position="106"/>
        <end position="128"/>
    </location>
</feature>
<dbReference type="OrthoDB" id="7743310at2"/>
<dbReference type="InterPro" id="IPR052756">
    <property type="entry name" value="Alkyne_AA_exporter"/>
</dbReference>
<feature type="transmembrane region" description="Helical" evidence="1">
    <location>
        <begin position="192"/>
        <end position="216"/>
    </location>
</feature>
<protein>
    <submittedName>
        <fullName evidence="3">EamA-like transporter family protein</fullName>
    </submittedName>
</protein>
<evidence type="ECO:0000259" key="2">
    <source>
        <dbReference type="Pfam" id="PF00892"/>
    </source>
</evidence>
<gene>
    <name evidence="3" type="ORF">C8N35_10653</name>
</gene>
<dbReference type="PANTHER" id="PTHR12715:SF4">
    <property type="entry name" value="EAMA DOMAIN-CONTAINING PROTEIN"/>
    <property type="match status" value="1"/>
</dbReference>
<dbReference type="PANTHER" id="PTHR12715">
    <property type="entry name" value="TRANSPORTER, DRUG/METABOLITE EXPORTER FAMILY"/>
    <property type="match status" value="1"/>
</dbReference>
<feature type="domain" description="EamA" evidence="2">
    <location>
        <begin position="18"/>
        <end position="151"/>
    </location>
</feature>
<dbReference type="Pfam" id="PF00892">
    <property type="entry name" value="EamA"/>
    <property type="match status" value="2"/>
</dbReference>